<dbReference type="AlphaFoldDB" id="A0A411YW53"/>
<evidence type="ECO:0000256" key="1">
    <source>
        <dbReference type="SAM" id="Phobius"/>
    </source>
</evidence>
<keyword evidence="1" id="KW-0812">Transmembrane</keyword>
<keyword evidence="1" id="KW-1133">Transmembrane helix</keyword>
<dbReference type="Pfam" id="PF11977">
    <property type="entry name" value="RNase_Zc3h12a"/>
    <property type="match status" value="1"/>
</dbReference>
<protein>
    <recommendedName>
        <fullName evidence="2">RNase NYN domain-containing protein</fullName>
    </recommendedName>
</protein>
<feature type="domain" description="RNase NYN" evidence="2">
    <location>
        <begin position="59"/>
        <end position="168"/>
    </location>
</feature>
<comment type="caution">
    <text evidence="3">The sequence shown here is derived from an EMBL/GenBank/DDBJ whole genome shotgun (WGS) entry which is preliminary data.</text>
</comment>
<evidence type="ECO:0000259" key="2">
    <source>
        <dbReference type="Pfam" id="PF11977"/>
    </source>
</evidence>
<evidence type="ECO:0000313" key="4">
    <source>
        <dbReference type="Proteomes" id="UP000284547"/>
    </source>
</evidence>
<proteinExistence type="predicted"/>
<accession>A0A411YW53</accession>
<dbReference type="Proteomes" id="UP000284547">
    <property type="component" value="Unassembled WGS sequence"/>
</dbReference>
<keyword evidence="4" id="KW-1185">Reference proteome</keyword>
<dbReference type="RefSeq" id="WP_118156209.1">
    <property type="nucleotide sequence ID" value="NZ_QWEY01000024.1"/>
</dbReference>
<dbReference type="InterPro" id="IPR021869">
    <property type="entry name" value="RNase_Zc3h12_NYN"/>
</dbReference>
<name>A0A411YW53_9RHOB</name>
<dbReference type="EMBL" id="QWEY01000024">
    <property type="protein sequence ID" value="RGP35117.1"/>
    <property type="molecule type" value="Genomic_DNA"/>
</dbReference>
<dbReference type="OrthoDB" id="5196680at2"/>
<gene>
    <name evidence="3" type="ORF">D1012_21715</name>
</gene>
<organism evidence="3 4">
    <name type="scientific">Pseudotabrizicola alkalilacus</name>
    <dbReference type="NCBI Taxonomy" id="2305252"/>
    <lineage>
        <taxon>Bacteria</taxon>
        <taxon>Pseudomonadati</taxon>
        <taxon>Pseudomonadota</taxon>
        <taxon>Alphaproteobacteria</taxon>
        <taxon>Rhodobacterales</taxon>
        <taxon>Paracoccaceae</taxon>
        <taxon>Pseudotabrizicola</taxon>
    </lineage>
</organism>
<keyword evidence="1" id="KW-0472">Membrane</keyword>
<sequence length="190" mass="20394">MPVPFALFLMSFAVALFSYGLTGTVDSAPVLLALLSAVAALILMLRARGAPQVPTTAPRSIVIDGSNIMHWNGETPQLATIQEVVRSLTDLGYQPGVVFDANAGYKLAGRYMDDRPLARALGLPADRVLVVPKGSPADPVILKAARELGAAVLSNDRFRDWVDEFPEVAQPGHLRRGGYRNGVLWLETGT</sequence>
<feature type="transmembrane region" description="Helical" evidence="1">
    <location>
        <begin position="30"/>
        <end position="47"/>
    </location>
</feature>
<reference evidence="3 4" key="1">
    <citation type="submission" date="2018-08" db="EMBL/GenBank/DDBJ databases">
        <title>Flavobacterium tibetense sp. nov., isolated from a wetland YonghuCo on Tibetan Plateau.</title>
        <authorList>
            <person name="Phurbu D."/>
            <person name="Lu H."/>
            <person name="Xing P."/>
        </authorList>
    </citation>
    <scope>NUCLEOTIDE SEQUENCE [LARGE SCALE GENOMIC DNA]</scope>
    <source>
        <strain evidence="3 4">DJC</strain>
    </source>
</reference>
<dbReference type="Gene3D" id="3.40.50.11980">
    <property type="match status" value="1"/>
</dbReference>
<evidence type="ECO:0000313" key="3">
    <source>
        <dbReference type="EMBL" id="RGP35117.1"/>
    </source>
</evidence>